<organism evidence="3 4">
    <name type="scientific">Periophthalmus magnuspinnatus</name>
    <dbReference type="NCBI Taxonomy" id="409849"/>
    <lineage>
        <taxon>Eukaryota</taxon>
        <taxon>Metazoa</taxon>
        <taxon>Chordata</taxon>
        <taxon>Craniata</taxon>
        <taxon>Vertebrata</taxon>
        <taxon>Euteleostomi</taxon>
        <taxon>Actinopterygii</taxon>
        <taxon>Neopterygii</taxon>
        <taxon>Teleostei</taxon>
        <taxon>Neoteleostei</taxon>
        <taxon>Acanthomorphata</taxon>
        <taxon>Gobiaria</taxon>
        <taxon>Gobiiformes</taxon>
        <taxon>Gobioidei</taxon>
        <taxon>Gobiidae</taxon>
        <taxon>Oxudercinae</taxon>
        <taxon>Periophthalmus</taxon>
    </lineage>
</organism>
<dbReference type="InterPro" id="IPR011009">
    <property type="entry name" value="Kinase-like_dom_sf"/>
</dbReference>
<protein>
    <recommendedName>
        <fullName evidence="2">Protein kinase domain-containing protein</fullName>
    </recommendedName>
</protein>
<dbReference type="AlphaFoldDB" id="A0A3B4B3F4"/>
<evidence type="ECO:0000313" key="4">
    <source>
        <dbReference type="Proteomes" id="UP000261520"/>
    </source>
</evidence>
<reference evidence="3" key="1">
    <citation type="submission" date="2025-08" db="UniProtKB">
        <authorList>
            <consortium name="Ensembl"/>
        </authorList>
    </citation>
    <scope>IDENTIFICATION</scope>
</reference>
<accession>A0A3B4B3F4</accession>
<feature type="region of interest" description="Disordered" evidence="1">
    <location>
        <begin position="184"/>
        <end position="213"/>
    </location>
</feature>
<feature type="compositionally biased region" description="Low complexity" evidence="1">
    <location>
        <begin position="200"/>
        <end position="209"/>
    </location>
</feature>
<dbReference type="Pfam" id="PF04212">
    <property type="entry name" value="MIT"/>
    <property type="match status" value="1"/>
</dbReference>
<dbReference type="Pfam" id="PF00069">
    <property type="entry name" value="Pkinase"/>
    <property type="match status" value="1"/>
</dbReference>
<name>A0A3B4B3F4_9GOBI</name>
<feature type="domain" description="Protein kinase" evidence="2">
    <location>
        <begin position="70"/>
        <end position="419"/>
    </location>
</feature>
<dbReference type="PANTHER" id="PTHR15508">
    <property type="entry name" value="RIBOSOMAL PROTEIN S6 KINASE"/>
    <property type="match status" value="1"/>
</dbReference>
<dbReference type="InterPro" id="IPR036181">
    <property type="entry name" value="MIT_dom_sf"/>
</dbReference>
<dbReference type="SUPFAM" id="SSF116846">
    <property type="entry name" value="MIT domain"/>
    <property type="match status" value="1"/>
</dbReference>
<dbReference type="GO" id="GO:0005524">
    <property type="term" value="F:ATP binding"/>
    <property type="evidence" value="ECO:0007669"/>
    <property type="project" value="InterPro"/>
</dbReference>
<dbReference type="SMART" id="SM00745">
    <property type="entry name" value="MIT"/>
    <property type="match status" value="1"/>
</dbReference>
<evidence type="ECO:0000256" key="1">
    <source>
        <dbReference type="SAM" id="MobiDB-lite"/>
    </source>
</evidence>
<dbReference type="Gene3D" id="1.20.58.80">
    <property type="entry name" value="Phosphotransferase system, lactose/cellobiose-type IIA subunit"/>
    <property type="match status" value="1"/>
</dbReference>
<reference evidence="3" key="2">
    <citation type="submission" date="2025-09" db="UniProtKB">
        <authorList>
            <consortium name="Ensembl"/>
        </authorList>
    </citation>
    <scope>IDENTIFICATION</scope>
</reference>
<proteinExistence type="predicted"/>
<dbReference type="SUPFAM" id="SSF56112">
    <property type="entry name" value="Protein kinase-like (PK-like)"/>
    <property type="match status" value="1"/>
</dbReference>
<dbReference type="CDD" id="cd02677">
    <property type="entry name" value="MIT_SNX15"/>
    <property type="match status" value="1"/>
</dbReference>
<sequence length="429" mass="47863">MAKRDYLVEAAKQIHMALDSEVNEDYEAAFSYYKNGVDLLLNVDPNKERREAVKRKTTQYLKRAEEIFITHLQDNLGKGSGYSSLRFRPIRHLSSPVEDLEMCKVVGVSDKVLVVQSMVNKETFVVKSLVKSSWESRDQPTIIPQGVPYMVKLLRYYVSEDAVYLHLEHIKGERPRITPHLPLARTTSTTTTGGREGGHRTPQTQTPRRLTSCTGWTTAGPTLTLRRPAACRIPDPHFSLTLTACPYIRAPLRLSSAPAQCWGLPEAEVRVWGAQVLLALESLHEQGIICKDLNPRNILLTFNGKVCLTFFGQWSEVQTEICTKAMEQMYCAPEIGGVSRVTEACDWWSLGALLFELLTGMPLWQLHPAGIHSHTQLLIPEHLSAAAASLLTELLQYDAGYRLGSGGGGVSDIKCHPFFSAISWKALSC</sequence>
<keyword evidence="4" id="KW-1185">Reference proteome</keyword>
<dbReference type="InterPro" id="IPR000719">
    <property type="entry name" value="Prot_kinase_dom"/>
</dbReference>
<dbReference type="InterPro" id="IPR007330">
    <property type="entry name" value="MIT_dom"/>
</dbReference>
<dbReference type="InterPro" id="IPR051866">
    <property type="entry name" value="Intracell_Sig-Traffick_Protein"/>
</dbReference>
<evidence type="ECO:0000313" key="3">
    <source>
        <dbReference type="Ensembl" id="ENSPMGP00000023530.1"/>
    </source>
</evidence>
<dbReference type="SMART" id="SM00220">
    <property type="entry name" value="S_TKc"/>
    <property type="match status" value="1"/>
</dbReference>
<dbReference type="PANTHER" id="PTHR15508:SF4">
    <property type="entry name" value="RIBOSOMAL PROTEIN S6 KINASE-LIKE 1"/>
    <property type="match status" value="1"/>
</dbReference>
<dbReference type="GO" id="GO:0004672">
    <property type="term" value="F:protein kinase activity"/>
    <property type="evidence" value="ECO:0007669"/>
    <property type="project" value="InterPro"/>
</dbReference>
<dbReference type="Gene3D" id="1.10.510.10">
    <property type="entry name" value="Transferase(Phosphotransferase) domain 1"/>
    <property type="match status" value="1"/>
</dbReference>
<dbReference type="Ensembl" id="ENSPMGT00000025066.1">
    <property type="protein sequence ID" value="ENSPMGP00000023530.1"/>
    <property type="gene ID" value="ENSPMGG00000019008.1"/>
</dbReference>
<evidence type="ECO:0000259" key="2">
    <source>
        <dbReference type="PROSITE" id="PS50011"/>
    </source>
</evidence>
<dbReference type="Proteomes" id="UP000261520">
    <property type="component" value="Unplaced"/>
</dbReference>
<dbReference type="PROSITE" id="PS50011">
    <property type="entry name" value="PROTEIN_KINASE_DOM"/>
    <property type="match status" value="1"/>
</dbReference>